<feature type="compositionally biased region" description="Basic and acidic residues" evidence="1">
    <location>
        <begin position="237"/>
        <end position="248"/>
    </location>
</feature>
<evidence type="ECO:0000256" key="1">
    <source>
        <dbReference type="SAM" id="MobiDB-lite"/>
    </source>
</evidence>
<gene>
    <name evidence="2" type="ORF">OH76DRAFT_10888</name>
</gene>
<feature type="region of interest" description="Disordered" evidence="1">
    <location>
        <begin position="190"/>
        <end position="262"/>
    </location>
</feature>
<organism evidence="2 3">
    <name type="scientific">Lentinus brumalis</name>
    <dbReference type="NCBI Taxonomy" id="2498619"/>
    <lineage>
        <taxon>Eukaryota</taxon>
        <taxon>Fungi</taxon>
        <taxon>Dikarya</taxon>
        <taxon>Basidiomycota</taxon>
        <taxon>Agaricomycotina</taxon>
        <taxon>Agaricomycetes</taxon>
        <taxon>Polyporales</taxon>
        <taxon>Polyporaceae</taxon>
        <taxon>Lentinus</taxon>
    </lineage>
</organism>
<reference evidence="2 3" key="1">
    <citation type="journal article" date="2018" name="Biotechnol. Biofuels">
        <title>Integrative visual omics of the white-rot fungus Polyporus brumalis exposes the biotechnological potential of its oxidative enzymes for delignifying raw plant biomass.</title>
        <authorList>
            <person name="Miyauchi S."/>
            <person name="Rancon A."/>
            <person name="Drula E."/>
            <person name="Hage H."/>
            <person name="Chaduli D."/>
            <person name="Favel A."/>
            <person name="Grisel S."/>
            <person name="Henrissat B."/>
            <person name="Herpoel-Gimbert I."/>
            <person name="Ruiz-Duenas F.J."/>
            <person name="Chevret D."/>
            <person name="Hainaut M."/>
            <person name="Lin J."/>
            <person name="Wang M."/>
            <person name="Pangilinan J."/>
            <person name="Lipzen A."/>
            <person name="Lesage-Meessen L."/>
            <person name="Navarro D."/>
            <person name="Riley R."/>
            <person name="Grigoriev I.V."/>
            <person name="Zhou S."/>
            <person name="Raouche S."/>
            <person name="Rosso M.N."/>
        </authorList>
    </citation>
    <scope>NUCLEOTIDE SEQUENCE [LARGE SCALE GENOMIC DNA]</scope>
    <source>
        <strain evidence="2 3">BRFM 1820</strain>
    </source>
</reference>
<dbReference type="EMBL" id="KZ857379">
    <property type="protein sequence ID" value="RDX57061.1"/>
    <property type="molecule type" value="Genomic_DNA"/>
</dbReference>
<dbReference type="Proteomes" id="UP000256964">
    <property type="component" value="Unassembled WGS sequence"/>
</dbReference>
<sequence length="262" mass="28878">MGWRHGLVRVGGCVAGDGLQMGYTWLEVALCRTRPAHNHSNWSVASCHHTVAFRATSSSSNVDWSSSQQTPIWRVGCTVRTDHRPYTAIALGGSRVSSERRGSDRRLVTHEPRRQIRITTEVWPECPRPNTPQSTDVPQLELGRTRHGGENGRSTVPGHSCRILTKAHRIPCRHSGAAHAARSLCAPATSWVRRPESDVSASAAPGYEDSAESDAPCKQAQAPDGRRWRQNSRAHPSKYDARYVKHSPDWSPALERTSLGTG</sequence>
<name>A0A371DX32_9APHY</name>
<protein>
    <submittedName>
        <fullName evidence="2">Uncharacterized protein</fullName>
    </submittedName>
</protein>
<evidence type="ECO:0000313" key="3">
    <source>
        <dbReference type="Proteomes" id="UP000256964"/>
    </source>
</evidence>
<accession>A0A371DX32</accession>
<dbReference type="AlphaFoldDB" id="A0A371DX32"/>
<evidence type="ECO:0000313" key="2">
    <source>
        <dbReference type="EMBL" id="RDX57061.1"/>
    </source>
</evidence>
<keyword evidence="3" id="KW-1185">Reference proteome</keyword>
<proteinExistence type="predicted"/>